<reference evidence="2" key="1">
    <citation type="submission" date="2016-11" db="UniProtKB">
        <authorList>
            <consortium name="WormBaseParasite"/>
        </authorList>
    </citation>
    <scope>IDENTIFICATION</scope>
</reference>
<evidence type="ECO:0000313" key="1">
    <source>
        <dbReference type="Proteomes" id="UP000095287"/>
    </source>
</evidence>
<keyword evidence="1" id="KW-1185">Reference proteome</keyword>
<name>A0A1I7Y4W6_9BILA</name>
<dbReference type="Proteomes" id="UP000095287">
    <property type="component" value="Unplaced"/>
</dbReference>
<accession>A0A1I7Y4W6</accession>
<dbReference type="WBParaSite" id="L893_g12507.t1">
    <property type="protein sequence ID" value="L893_g12507.t1"/>
    <property type="gene ID" value="L893_g12507"/>
</dbReference>
<organism evidence="1 2">
    <name type="scientific">Steinernema glaseri</name>
    <dbReference type="NCBI Taxonomy" id="37863"/>
    <lineage>
        <taxon>Eukaryota</taxon>
        <taxon>Metazoa</taxon>
        <taxon>Ecdysozoa</taxon>
        <taxon>Nematoda</taxon>
        <taxon>Chromadorea</taxon>
        <taxon>Rhabditida</taxon>
        <taxon>Tylenchina</taxon>
        <taxon>Panagrolaimomorpha</taxon>
        <taxon>Strongyloidoidea</taxon>
        <taxon>Steinernematidae</taxon>
        <taxon>Steinernema</taxon>
    </lineage>
</organism>
<sequence>MMNRNTKHRRLTDLKVCVSCHFAMLAYLKQHNGPDEYKQRRKYWSLVLRDPERFKVSTKRRLCALECFFFFTFFSTSTS</sequence>
<dbReference type="AlphaFoldDB" id="A0A1I7Y4W6"/>
<proteinExistence type="predicted"/>
<evidence type="ECO:0000313" key="2">
    <source>
        <dbReference type="WBParaSite" id="L893_g12507.t1"/>
    </source>
</evidence>
<protein>
    <submittedName>
        <fullName evidence="2">PH domain-containing protein</fullName>
    </submittedName>
</protein>